<evidence type="ECO:0000313" key="1">
    <source>
        <dbReference type="EMBL" id="SQA62390.1"/>
    </source>
</evidence>
<dbReference type="EMBL" id="UAVL01000003">
    <property type="protein sequence ID" value="SQA62390.1"/>
    <property type="molecule type" value="Genomic_DNA"/>
</dbReference>
<accession>A0AB38FT58</accession>
<organism evidence="1 2">
    <name type="scientific">Yokenella regensburgei</name>
    <dbReference type="NCBI Taxonomy" id="158877"/>
    <lineage>
        <taxon>Bacteria</taxon>
        <taxon>Pseudomonadati</taxon>
        <taxon>Pseudomonadota</taxon>
        <taxon>Gammaproteobacteria</taxon>
        <taxon>Enterobacterales</taxon>
        <taxon>Enterobacteriaceae</taxon>
        <taxon>Yokenella</taxon>
    </lineage>
</organism>
<comment type="caution">
    <text evidence="1">The sequence shown here is derived from an EMBL/GenBank/DDBJ whole genome shotgun (WGS) entry which is preliminary data.</text>
</comment>
<dbReference type="AlphaFoldDB" id="A0AB38FT58"/>
<name>A0AB38FT58_9ENTR</name>
<proteinExistence type="predicted"/>
<dbReference type="Proteomes" id="UP000251313">
    <property type="component" value="Unassembled WGS sequence"/>
</dbReference>
<reference evidence="1 2" key="1">
    <citation type="submission" date="2018-06" db="EMBL/GenBank/DDBJ databases">
        <authorList>
            <consortium name="Pathogen Informatics"/>
            <person name="Doyle S."/>
        </authorList>
    </citation>
    <scope>NUCLEOTIDE SEQUENCE [LARGE SCALE GENOMIC DNA]</scope>
    <source>
        <strain evidence="1 2">NCTC11967</strain>
    </source>
</reference>
<sequence>MMSVGYRVVTSNGILDVVELKFNHTIYRSFGLICPIDEHDGGRAFDSQNYMRMLTARRLKAFISATAKVRSLISTALKCASNGS</sequence>
<protein>
    <submittedName>
        <fullName evidence="1">Uncharacterized protein</fullName>
    </submittedName>
</protein>
<gene>
    <name evidence="1" type="ORF">NCTC11967_01369</name>
</gene>
<evidence type="ECO:0000313" key="2">
    <source>
        <dbReference type="Proteomes" id="UP000251313"/>
    </source>
</evidence>